<keyword evidence="3" id="KW-1185">Reference proteome</keyword>
<dbReference type="InterPro" id="IPR014121">
    <property type="entry name" value="TraN_Ftype"/>
</dbReference>
<dbReference type="NCBIfam" id="TIGR02750">
    <property type="entry name" value="TraN_Ftype"/>
    <property type="match status" value="1"/>
</dbReference>
<organism evidence="2 3">
    <name type="scientific">Vibrio qingdaonensis</name>
    <dbReference type="NCBI Taxonomy" id="2829491"/>
    <lineage>
        <taxon>Bacteria</taxon>
        <taxon>Pseudomonadati</taxon>
        <taxon>Pseudomonadota</taxon>
        <taxon>Gammaproteobacteria</taxon>
        <taxon>Vibrionales</taxon>
        <taxon>Vibrionaceae</taxon>
        <taxon>Vibrio</taxon>
    </lineage>
</organism>
<sequence length="586" mass="64853">MNTPFSLPFVLLSFSTPLLLSLDSLADSQENTFYDNVEWAKNAQNEAYNPSEMTLNLSDFCSDNNPGCESQIRQPDEAGMTDAQITNQSTLEFGSNKHAQAIQEGFDNNSATIAPNDDTYRFATLGIENAYEISHGQSNQYVDCDNATQCVIDNIAKQCHRPTHNPVPCEKVPVASVSLSEVLYRCPSGWTQQGKDCQRPLPQCRYNNHNYVRQSGGTRGFSRSETTYFWDRKVVSPNQGYTLGDLKQTDHIVWKSSELWHKRYEICRPTIQTMKATLSCSAGFTLSGGNCIKNTITWRTQCSLMNSCNVTRQQCIEGQATRIINGIPTTLDCWKYRVDHQCTRPNTCNALPTDCTTTSTHCSLQQNGVCIEEKVNKSCPQRRCSATQLTCGEESFCLDGDCFEAMETTSNRFNESTSALAALAEAADGIGDPPMIFAGQGMKCTDAAFGFADCCKDGGWGTSIGIAQCNDEEKALGQAKEQGITIALGSYCAEKVLGACIRKKKTYCVFDSKLARIIQEQGSKGQLGISLGTAKHPICGALTPEQLQNIDFERLDFSDFYDDMHRNTNLPSAKEIQERLQSAYHH</sequence>
<dbReference type="AlphaFoldDB" id="A0A9X3HZ10"/>
<feature type="signal peptide" evidence="1">
    <location>
        <begin position="1"/>
        <end position="26"/>
    </location>
</feature>
<evidence type="ECO:0000313" key="3">
    <source>
        <dbReference type="Proteomes" id="UP001155587"/>
    </source>
</evidence>
<dbReference type="Pfam" id="PF06986">
    <property type="entry name" value="F_T4SS_TraN"/>
    <property type="match status" value="1"/>
</dbReference>
<name>A0A9X3HZ10_9VIBR</name>
<evidence type="ECO:0000313" key="2">
    <source>
        <dbReference type="EMBL" id="MCW8348949.1"/>
    </source>
</evidence>
<dbReference type="Proteomes" id="UP001155587">
    <property type="component" value="Unassembled WGS sequence"/>
</dbReference>
<keyword evidence="1" id="KW-0732">Signal</keyword>
<dbReference type="RefSeq" id="WP_265677620.1">
    <property type="nucleotide sequence ID" value="NZ_JAKRRY010000053.1"/>
</dbReference>
<evidence type="ECO:0000256" key="1">
    <source>
        <dbReference type="SAM" id="SignalP"/>
    </source>
</evidence>
<gene>
    <name evidence="2" type="primary">traN</name>
    <name evidence="2" type="ORF">MD535_23430</name>
</gene>
<dbReference type="EMBL" id="JAKRRY010000053">
    <property type="protein sequence ID" value="MCW8348949.1"/>
    <property type="molecule type" value="Genomic_DNA"/>
</dbReference>
<proteinExistence type="predicted"/>
<feature type="chain" id="PRO_5040952953" evidence="1">
    <location>
        <begin position="27"/>
        <end position="586"/>
    </location>
</feature>
<comment type="caution">
    <text evidence="2">The sequence shown here is derived from an EMBL/GenBank/DDBJ whole genome shotgun (WGS) entry which is preliminary data.</text>
</comment>
<accession>A0A9X3HZ10</accession>
<protein>
    <submittedName>
        <fullName evidence="2">Type-F conjugative transfer system mating-pair stabilization protein TraN</fullName>
    </submittedName>
</protein>
<reference evidence="2" key="1">
    <citation type="submission" date="2022-02" db="EMBL/GenBank/DDBJ databases">
        <title>Vibrio sp. nov, a new bacterium isolated from seawater.</title>
        <authorList>
            <person name="Yuan Y."/>
        </authorList>
    </citation>
    <scope>NUCLEOTIDE SEQUENCE</scope>
    <source>
        <strain evidence="2">ZSDZ65</strain>
    </source>
</reference>